<comment type="caution">
    <text evidence="6">The sequence shown here is derived from an EMBL/GenBank/DDBJ whole genome shotgun (WGS) entry which is preliminary data.</text>
</comment>
<dbReference type="SMART" id="SM00653">
    <property type="entry name" value="eIF2B_5"/>
    <property type="match status" value="1"/>
</dbReference>
<name>A0A0R0LRJ1_9MICR</name>
<evidence type="ECO:0000256" key="1">
    <source>
        <dbReference type="ARBA" id="ARBA00010397"/>
    </source>
</evidence>
<evidence type="ECO:0000256" key="3">
    <source>
        <dbReference type="ARBA" id="ARBA00022917"/>
    </source>
</evidence>
<evidence type="ECO:0000256" key="2">
    <source>
        <dbReference type="ARBA" id="ARBA00022540"/>
    </source>
</evidence>
<keyword evidence="3" id="KW-0648">Protein biosynthesis</keyword>
<dbReference type="SUPFAM" id="SSF75689">
    <property type="entry name" value="Zinc-binding domain of translation initiation factor 2 beta"/>
    <property type="match status" value="1"/>
</dbReference>
<comment type="similarity">
    <text evidence="1">Belongs to the eIF-2-beta/eIF-5 family.</text>
</comment>
<dbReference type="Pfam" id="PF01873">
    <property type="entry name" value="eIF-5_eIF-2B"/>
    <property type="match status" value="1"/>
</dbReference>
<dbReference type="GO" id="GO:0003743">
    <property type="term" value="F:translation initiation factor activity"/>
    <property type="evidence" value="ECO:0007669"/>
    <property type="project" value="UniProtKB-KW"/>
</dbReference>
<dbReference type="PANTHER" id="PTHR23001">
    <property type="entry name" value="EUKARYOTIC TRANSLATION INITIATION FACTOR"/>
    <property type="match status" value="1"/>
</dbReference>
<dbReference type="InterPro" id="IPR002735">
    <property type="entry name" value="Transl_init_fac_IF2/IF5_dom"/>
</dbReference>
<evidence type="ECO:0000313" key="6">
    <source>
        <dbReference type="EMBL" id="KRH92108.1"/>
    </source>
</evidence>
<accession>A0A0R0LRJ1</accession>
<dbReference type="Gene3D" id="3.30.30.170">
    <property type="match status" value="1"/>
</dbReference>
<dbReference type="EMBL" id="LGUB01001201">
    <property type="protein sequence ID" value="KRH92108.1"/>
    <property type="molecule type" value="Genomic_DNA"/>
</dbReference>
<evidence type="ECO:0000313" key="7">
    <source>
        <dbReference type="Proteomes" id="UP000051530"/>
    </source>
</evidence>
<dbReference type="SUPFAM" id="SSF100966">
    <property type="entry name" value="Translation initiation factor 2 beta, aIF2beta, N-terminal domain"/>
    <property type="match status" value="1"/>
</dbReference>
<dbReference type="Proteomes" id="UP000051530">
    <property type="component" value="Unassembled WGS sequence"/>
</dbReference>
<keyword evidence="2 6" id="KW-0396">Initiation factor</keyword>
<feature type="region of interest" description="Disordered" evidence="4">
    <location>
        <begin position="1"/>
        <end position="33"/>
    </location>
</feature>
<keyword evidence="7" id="KW-1185">Reference proteome</keyword>
<reference evidence="6 7" key="1">
    <citation type="submission" date="2015-07" db="EMBL/GenBank/DDBJ databases">
        <title>The genome of Pseudoloma neurophilia, a relevant intracellular parasite of the zebrafish.</title>
        <authorList>
            <person name="Ndikumana S."/>
            <person name="Pelin A."/>
            <person name="Sanders J."/>
            <person name="Corradi N."/>
        </authorList>
    </citation>
    <scope>NUCLEOTIDE SEQUENCE [LARGE SCALE GENOMIC DNA]</scope>
    <source>
        <strain evidence="6 7">MK1</strain>
    </source>
</reference>
<dbReference type="VEuPathDB" id="MicrosporidiaDB:M153_11675000679"/>
<dbReference type="InterPro" id="IPR016190">
    <property type="entry name" value="Transl_init_fac_IF2/IF5_Zn-bd"/>
</dbReference>
<evidence type="ECO:0000259" key="5">
    <source>
        <dbReference type="SMART" id="SM00653"/>
    </source>
</evidence>
<sequence length="210" mass="23943">MPSSSSEDSSSEESDFDCPIGFDPSNILKQRDQKFPTAKSVLVRKKETETQHDIPEELKYENLLKRAVHILKNNDNTQAKIKLPLEVKREYGNKTVMNLVEIAKILKRDPEHIKKYLFSELTTSGSVNAKGQLIMKGNFTKTKIQDVLRLYIEYFMVCTSCDAVLNTQIVKENRMYNLKCFNCGATKYVGNIVEGFKSKGKVNPKLRGLI</sequence>
<dbReference type="AlphaFoldDB" id="A0A0R0LRJ1"/>
<dbReference type="InterPro" id="IPR045196">
    <property type="entry name" value="IF2/IF5"/>
</dbReference>
<proteinExistence type="inferred from homology"/>
<protein>
    <submittedName>
        <fullName evidence="6">Translation initiation factor 2, beta subunit (EIF-2beta)</fullName>
    </submittedName>
</protein>
<evidence type="ECO:0000256" key="4">
    <source>
        <dbReference type="SAM" id="MobiDB-lite"/>
    </source>
</evidence>
<organism evidence="6 7">
    <name type="scientific">Pseudoloma neurophilia</name>
    <dbReference type="NCBI Taxonomy" id="146866"/>
    <lineage>
        <taxon>Eukaryota</taxon>
        <taxon>Fungi</taxon>
        <taxon>Fungi incertae sedis</taxon>
        <taxon>Microsporidia</taxon>
        <taxon>Pseudoloma</taxon>
    </lineage>
</organism>
<dbReference type="OrthoDB" id="10255414at2759"/>
<dbReference type="InterPro" id="IPR016189">
    <property type="entry name" value="Transl_init_fac_IF2/IF5_N"/>
</dbReference>
<feature type="domain" description="Translation initiation factor IF2/IF5" evidence="5">
    <location>
        <begin position="78"/>
        <end position="186"/>
    </location>
</feature>
<gene>
    <name evidence="6" type="ORF">M153_11675000679</name>
</gene>